<protein>
    <recommendedName>
        <fullName evidence="3">ABM domain-containing protein</fullName>
    </recommendedName>
</protein>
<comment type="caution">
    <text evidence="1">The sequence shown here is derived from an EMBL/GenBank/DDBJ whole genome shotgun (WGS) entry which is preliminary data.</text>
</comment>
<name>K0UY09_MYCVA</name>
<accession>K0UY09</accession>
<dbReference type="Proteomes" id="UP000006072">
    <property type="component" value="Unassembled WGS sequence"/>
</dbReference>
<evidence type="ECO:0008006" key="3">
    <source>
        <dbReference type="Google" id="ProtNLM"/>
    </source>
</evidence>
<gene>
    <name evidence="1" type="ORF">MVAC_03661</name>
</gene>
<dbReference type="RefSeq" id="WP_003929925.1">
    <property type="nucleotide sequence ID" value="NZ_JH814688.1"/>
</dbReference>
<dbReference type="EMBL" id="ALQA01000005">
    <property type="protein sequence ID" value="EJZ12002.1"/>
    <property type="molecule type" value="Genomic_DNA"/>
</dbReference>
<dbReference type="eggNOG" id="COG1359">
    <property type="taxonomic scope" value="Bacteria"/>
</dbReference>
<dbReference type="AlphaFoldDB" id="K0UY09"/>
<proteinExistence type="predicted"/>
<evidence type="ECO:0000313" key="1">
    <source>
        <dbReference type="EMBL" id="EJZ12002.1"/>
    </source>
</evidence>
<sequence length="180" mass="19542">MPELQRMPGFVGLSLLTDRGTGRCIAASAWQNDAAMRASGPLIREVRDRAVRALGGTVEVADWEIAVMHRRQESADGASVRVTWVKINPERVDSGIAAFKDGVLPVLDELEGHCGTSLLVNHLTGRAVASSAYESAEAAERHRPRLDRLRDDTAGRAGAEVLDERAFELAIAHLRVPELV</sequence>
<keyword evidence="2" id="KW-1185">Reference proteome</keyword>
<dbReference type="HOGENOM" id="CLU_088918_0_0_11"/>
<organism evidence="1 2">
    <name type="scientific">Mycolicibacterium vaccae ATCC 25954</name>
    <dbReference type="NCBI Taxonomy" id="1194972"/>
    <lineage>
        <taxon>Bacteria</taxon>
        <taxon>Bacillati</taxon>
        <taxon>Actinomycetota</taxon>
        <taxon>Actinomycetes</taxon>
        <taxon>Mycobacteriales</taxon>
        <taxon>Mycobacteriaceae</taxon>
        <taxon>Mycolicibacterium</taxon>
    </lineage>
</organism>
<dbReference type="PATRIC" id="fig|1194972.3.peg.740"/>
<evidence type="ECO:0000313" key="2">
    <source>
        <dbReference type="Proteomes" id="UP000006072"/>
    </source>
</evidence>
<reference evidence="1 2" key="1">
    <citation type="journal article" date="2012" name="J. Bacteriol.">
        <title>Complete Genome Sequence of Mycobacterium vaccae Type Strain ATCC 25954.</title>
        <authorList>
            <person name="Ho Y.S."/>
            <person name="Adroub S.A."/>
            <person name="Abadi M."/>
            <person name="Al Alwan B."/>
            <person name="Alkhateeb R."/>
            <person name="Gao G."/>
            <person name="Ragab A."/>
            <person name="Ali S."/>
            <person name="van Soolingen D."/>
            <person name="Bitter W."/>
            <person name="Pain A."/>
            <person name="Abdallah A.M."/>
        </authorList>
    </citation>
    <scope>NUCLEOTIDE SEQUENCE [LARGE SCALE GENOMIC DNA]</scope>
    <source>
        <strain evidence="1 2">ATCC 25954</strain>
    </source>
</reference>